<feature type="compositionally biased region" description="Low complexity" evidence="9">
    <location>
        <begin position="201"/>
        <end position="210"/>
    </location>
</feature>
<comment type="caution">
    <text evidence="12">The sequence shown here is derived from an EMBL/GenBank/DDBJ whole genome shotgun (WGS) entry which is preliminary data.</text>
</comment>
<dbReference type="OrthoDB" id="9046662at2759"/>
<dbReference type="GO" id="GO:0043005">
    <property type="term" value="C:neuron projection"/>
    <property type="evidence" value="ECO:0007669"/>
    <property type="project" value="TreeGrafter"/>
</dbReference>
<comment type="subcellular location">
    <subcellularLocation>
        <location evidence="1">Membrane</location>
        <topology evidence="1">Multi-pass membrane protein</topology>
    </subcellularLocation>
</comment>
<evidence type="ECO:0000256" key="8">
    <source>
        <dbReference type="ARBA" id="ARBA00023224"/>
    </source>
</evidence>
<feature type="transmembrane region" description="Helical" evidence="10">
    <location>
        <begin position="58"/>
        <end position="78"/>
    </location>
</feature>
<dbReference type="GO" id="GO:0008188">
    <property type="term" value="F:neuropeptide receptor activity"/>
    <property type="evidence" value="ECO:0007669"/>
    <property type="project" value="TreeGrafter"/>
</dbReference>
<dbReference type="EMBL" id="KZ308344">
    <property type="protein sequence ID" value="KAG8227860.1"/>
    <property type="molecule type" value="Genomic_DNA"/>
</dbReference>
<evidence type="ECO:0000256" key="10">
    <source>
        <dbReference type="SAM" id="Phobius"/>
    </source>
</evidence>
<gene>
    <name evidence="12" type="ORF">J437_LFUL006484</name>
</gene>
<dbReference type="InterPro" id="IPR000276">
    <property type="entry name" value="GPCR_Rhodpsn"/>
</dbReference>
<dbReference type="InterPro" id="IPR017452">
    <property type="entry name" value="GPCR_Rhodpsn_7TM"/>
</dbReference>
<sequence>MQFVIPLIVIAYCYIRVSLRLNDRARCKPGSNACSLAKKSSRREEMDRERKRRTNRMLIAMVLIFGGSWLPINVLNVMNDFYIFVSYWKYYSICFFTVHAVAMSSTCYNPFLYAWLNENFRKEFKQVLPCFGTTAGTVCNTEMTGCGAIVRTGRSTAGGGQGAGGGTGDGAGSLRRGSSGGWRRRSDRACNGNEVSTVQETLLPPSLTSSVSQPGSRRCSMGTGSRGMQSVVTTATQVDESPEEEVDGPLVQYSVEKDAVELRIKEIGGRTEDDDSEEESKNGVILGPSVGDSSIGELV</sequence>
<keyword evidence="3 10" id="KW-0812">Transmembrane</keyword>
<feature type="transmembrane region" description="Helical" evidence="10">
    <location>
        <begin position="90"/>
        <end position="116"/>
    </location>
</feature>
<accession>A0A8K0K3X6</accession>
<keyword evidence="6 10" id="KW-0472">Membrane</keyword>
<evidence type="ECO:0000256" key="6">
    <source>
        <dbReference type="ARBA" id="ARBA00023136"/>
    </source>
</evidence>
<keyword evidence="8" id="KW-0807">Transducer</keyword>
<evidence type="ECO:0000256" key="9">
    <source>
        <dbReference type="SAM" id="MobiDB-lite"/>
    </source>
</evidence>
<name>A0A8K0K3X6_LADFU</name>
<dbReference type="PANTHER" id="PTHR24235:SF29">
    <property type="entry name" value="GH23382P"/>
    <property type="match status" value="1"/>
</dbReference>
<evidence type="ECO:0000256" key="1">
    <source>
        <dbReference type="ARBA" id="ARBA00004141"/>
    </source>
</evidence>
<protein>
    <recommendedName>
        <fullName evidence="11">G-protein coupled receptors family 1 profile domain-containing protein</fullName>
    </recommendedName>
</protein>
<dbReference type="GO" id="GO:0005886">
    <property type="term" value="C:plasma membrane"/>
    <property type="evidence" value="ECO:0007669"/>
    <property type="project" value="TreeGrafter"/>
</dbReference>
<feature type="region of interest" description="Disordered" evidence="9">
    <location>
        <begin position="30"/>
        <end position="49"/>
    </location>
</feature>
<dbReference type="PRINTS" id="PR00237">
    <property type="entry name" value="GPCRRHODOPSN"/>
</dbReference>
<feature type="region of interest" description="Disordered" evidence="9">
    <location>
        <begin position="266"/>
        <end position="299"/>
    </location>
</feature>
<dbReference type="Gene3D" id="1.20.1070.10">
    <property type="entry name" value="Rhodopsin 7-helix transmembrane proteins"/>
    <property type="match status" value="1"/>
</dbReference>
<keyword evidence="7" id="KW-0675">Receptor</keyword>
<keyword evidence="4 10" id="KW-1133">Transmembrane helix</keyword>
<evidence type="ECO:0000313" key="12">
    <source>
        <dbReference type="EMBL" id="KAG8227860.1"/>
    </source>
</evidence>
<evidence type="ECO:0000256" key="4">
    <source>
        <dbReference type="ARBA" id="ARBA00022989"/>
    </source>
</evidence>
<proteinExistence type="inferred from homology"/>
<dbReference type="Proteomes" id="UP000792457">
    <property type="component" value="Unassembled WGS sequence"/>
</dbReference>
<evidence type="ECO:0000256" key="3">
    <source>
        <dbReference type="ARBA" id="ARBA00022692"/>
    </source>
</evidence>
<evidence type="ECO:0000256" key="7">
    <source>
        <dbReference type="ARBA" id="ARBA00023170"/>
    </source>
</evidence>
<keyword evidence="13" id="KW-1185">Reference proteome</keyword>
<evidence type="ECO:0000259" key="11">
    <source>
        <dbReference type="PROSITE" id="PS50262"/>
    </source>
</evidence>
<reference evidence="12" key="2">
    <citation type="submission" date="2017-10" db="EMBL/GenBank/DDBJ databases">
        <title>Ladona fulva Genome sequencing and assembly.</title>
        <authorList>
            <person name="Murali S."/>
            <person name="Richards S."/>
            <person name="Bandaranaike D."/>
            <person name="Bellair M."/>
            <person name="Blankenburg K."/>
            <person name="Chao H."/>
            <person name="Dinh H."/>
            <person name="Doddapaneni H."/>
            <person name="Dugan-Rocha S."/>
            <person name="Elkadiri S."/>
            <person name="Gnanaolivu R."/>
            <person name="Hernandez B."/>
            <person name="Skinner E."/>
            <person name="Javaid M."/>
            <person name="Lee S."/>
            <person name="Li M."/>
            <person name="Ming W."/>
            <person name="Munidasa M."/>
            <person name="Muniz J."/>
            <person name="Nguyen L."/>
            <person name="Hughes D."/>
            <person name="Osuji N."/>
            <person name="Pu L.-L."/>
            <person name="Puazo M."/>
            <person name="Qu C."/>
            <person name="Quiroz J."/>
            <person name="Raj R."/>
            <person name="Weissenberger G."/>
            <person name="Xin Y."/>
            <person name="Zou X."/>
            <person name="Han Y."/>
            <person name="Worley K."/>
            <person name="Muzny D."/>
            <person name="Gibbs R."/>
        </authorList>
    </citation>
    <scope>NUCLEOTIDE SEQUENCE</scope>
    <source>
        <strain evidence="12">Sampled in the wild</strain>
    </source>
</reference>
<dbReference type="PROSITE" id="PS50262">
    <property type="entry name" value="G_PROTEIN_RECEP_F1_2"/>
    <property type="match status" value="1"/>
</dbReference>
<dbReference type="GO" id="GO:0042923">
    <property type="term" value="F:neuropeptide binding"/>
    <property type="evidence" value="ECO:0007669"/>
    <property type="project" value="TreeGrafter"/>
</dbReference>
<dbReference type="Pfam" id="PF00001">
    <property type="entry name" value="7tm_1"/>
    <property type="match status" value="1"/>
</dbReference>
<feature type="compositionally biased region" description="Gly residues" evidence="9">
    <location>
        <begin position="156"/>
        <end position="171"/>
    </location>
</feature>
<keyword evidence="5" id="KW-0297">G-protein coupled receptor</keyword>
<feature type="region of interest" description="Disordered" evidence="9">
    <location>
        <begin position="156"/>
        <end position="229"/>
    </location>
</feature>
<dbReference type="PANTHER" id="PTHR24235">
    <property type="entry name" value="NEUROPEPTIDE Y RECEPTOR"/>
    <property type="match status" value="1"/>
</dbReference>
<dbReference type="AlphaFoldDB" id="A0A8K0K3X6"/>
<dbReference type="SUPFAM" id="SSF81321">
    <property type="entry name" value="Family A G protein-coupled receptor-like"/>
    <property type="match status" value="1"/>
</dbReference>
<evidence type="ECO:0000256" key="5">
    <source>
        <dbReference type="ARBA" id="ARBA00023040"/>
    </source>
</evidence>
<evidence type="ECO:0000313" key="13">
    <source>
        <dbReference type="Proteomes" id="UP000792457"/>
    </source>
</evidence>
<reference evidence="12" key="1">
    <citation type="submission" date="2013-04" db="EMBL/GenBank/DDBJ databases">
        <authorList>
            <person name="Qu J."/>
            <person name="Murali S.C."/>
            <person name="Bandaranaike D."/>
            <person name="Bellair M."/>
            <person name="Blankenburg K."/>
            <person name="Chao H."/>
            <person name="Dinh H."/>
            <person name="Doddapaneni H."/>
            <person name="Downs B."/>
            <person name="Dugan-Rocha S."/>
            <person name="Elkadiri S."/>
            <person name="Gnanaolivu R.D."/>
            <person name="Hernandez B."/>
            <person name="Javaid M."/>
            <person name="Jayaseelan J.C."/>
            <person name="Lee S."/>
            <person name="Li M."/>
            <person name="Ming W."/>
            <person name="Munidasa M."/>
            <person name="Muniz J."/>
            <person name="Nguyen L."/>
            <person name="Ongeri F."/>
            <person name="Osuji N."/>
            <person name="Pu L.-L."/>
            <person name="Puazo M."/>
            <person name="Qu C."/>
            <person name="Quiroz J."/>
            <person name="Raj R."/>
            <person name="Weissenberger G."/>
            <person name="Xin Y."/>
            <person name="Zou X."/>
            <person name="Han Y."/>
            <person name="Richards S."/>
            <person name="Worley K."/>
            <person name="Muzny D."/>
            <person name="Gibbs R."/>
        </authorList>
    </citation>
    <scope>NUCLEOTIDE SEQUENCE</scope>
    <source>
        <strain evidence="12">Sampled in the wild</strain>
    </source>
</reference>
<evidence type="ECO:0000256" key="2">
    <source>
        <dbReference type="ARBA" id="ARBA00010663"/>
    </source>
</evidence>
<comment type="similarity">
    <text evidence="2">Belongs to the G-protein coupled receptor 1 family.</text>
</comment>
<feature type="domain" description="G-protein coupled receptors family 1 profile" evidence="11">
    <location>
        <begin position="1"/>
        <end position="113"/>
    </location>
</feature>
<organism evidence="12 13">
    <name type="scientific">Ladona fulva</name>
    <name type="common">Scarce chaser dragonfly</name>
    <name type="synonym">Libellula fulva</name>
    <dbReference type="NCBI Taxonomy" id="123851"/>
    <lineage>
        <taxon>Eukaryota</taxon>
        <taxon>Metazoa</taxon>
        <taxon>Ecdysozoa</taxon>
        <taxon>Arthropoda</taxon>
        <taxon>Hexapoda</taxon>
        <taxon>Insecta</taxon>
        <taxon>Pterygota</taxon>
        <taxon>Palaeoptera</taxon>
        <taxon>Odonata</taxon>
        <taxon>Epiprocta</taxon>
        <taxon>Anisoptera</taxon>
        <taxon>Libelluloidea</taxon>
        <taxon>Libellulidae</taxon>
        <taxon>Ladona</taxon>
    </lineage>
</organism>